<protein>
    <recommendedName>
        <fullName evidence="3">LysM domain-containing protein</fullName>
    </recommendedName>
</protein>
<gene>
    <name evidence="1" type="ORF">EGT74_25555</name>
</gene>
<dbReference type="RefSeq" id="WP_123849385.1">
    <property type="nucleotide sequence ID" value="NZ_RPDH01000003.1"/>
</dbReference>
<organism evidence="1 2">
    <name type="scientific">Chitinophaga lutea</name>
    <dbReference type="NCBI Taxonomy" id="2488634"/>
    <lineage>
        <taxon>Bacteria</taxon>
        <taxon>Pseudomonadati</taxon>
        <taxon>Bacteroidota</taxon>
        <taxon>Chitinophagia</taxon>
        <taxon>Chitinophagales</taxon>
        <taxon>Chitinophagaceae</taxon>
        <taxon>Chitinophaga</taxon>
    </lineage>
</organism>
<dbReference type="Proteomes" id="UP000278351">
    <property type="component" value="Unassembled WGS sequence"/>
</dbReference>
<keyword evidence="2" id="KW-1185">Reference proteome</keyword>
<evidence type="ECO:0008006" key="3">
    <source>
        <dbReference type="Google" id="ProtNLM"/>
    </source>
</evidence>
<comment type="caution">
    <text evidence="1">The sequence shown here is derived from an EMBL/GenBank/DDBJ whole genome shotgun (WGS) entry which is preliminary data.</text>
</comment>
<reference evidence="1 2" key="1">
    <citation type="submission" date="2018-11" db="EMBL/GenBank/DDBJ databases">
        <title>Chitinophaga lutea sp.nov., isolate from arsenic contaminated soil.</title>
        <authorList>
            <person name="Zong Y."/>
        </authorList>
    </citation>
    <scope>NUCLEOTIDE SEQUENCE [LARGE SCALE GENOMIC DNA]</scope>
    <source>
        <strain evidence="1 2">ZY74</strain>
    </source>
</reference>
<proteinExistence type="predicted"/>
<dbReference type="EMBL" id="RPDH01000003">
    <property type="protein sequence ID" value="RPE05733.1"/>
    <property type="molecule type" value="Genomic_DNA"/>
</dbReference>
<name>A0A3N4PAS4_9BACT</name>
<evidence type="ECO:0000313" key="2">
    <source>
        <dbReference type="Proteomes" id="UP000278351"/>
    </source>
</evidence>
<sequence>MTPQQLQQLYEGFQQQVNSQDQLPFISAAATLQLPGIASAYTQIVPDKQLIIDKAALSMPDADTILIKGTTDSFTFAAAPSEIRLHLNQSILYAQLDLAPVGQQLGLPGVDWFAVKDPAFMVTAPESPLPVTGWVSGKIEAGTTLEVRMAFPIVDNKWLFQGNFLDPYPSISNFFQLVGGVNLTTLLPQPFSTLTDLGLKEIDILYDATASSISYFGLTISTSPTYQWQLLPKLAVTGISIACFVTAPGDPANRTVSFTITGNFTIGPAGSNTLTVSATVPNFVASVTLTEGEIQLGDLVTMFLPDVTLDLQSAITSFSMQVAPSSQSYSISCGVKADWTFLTVNNDFSLTLTALALMISSQQGSTTGQFSGTFHIGPKLPDQGVDLTVFAGYDGSGWSYGAKTGADQQISLIDIAFTFLKPFGMENLPSWVNGVGLSVSNLYLTANVPNSSTGKPATYNTGGSVLWTLNYNSFNLNLKASVDIVYSNGKTSGTIAGEALFLGMLFKVGYKFGTPDTEVYLEWEGIVCKYVHDSVKNQDIITITFGSMSLGDIITHLIASFDPGFTLSAPWKVLNSISLNGLSLQYVRNLNDTSKDSMQVIYQSNIDLGFLKVSAVTLTKDETGVYLGFEGSFLGMKIDSGNPDTAPLAGKGSEVRNMPGVPGMGDQFFNLHFLGMGQHVAFTQPQNINNIQTAITVMRSAFSDTNSQPNTVPIKPNGAGALSFDQNSHWLMGADFTVAKFYRLAAVFNDPELYGMMISVDKTAEYFGNLYFEILYKKVNDSIGVYQIDLQLPDEFRHLEFGEVSITLPLIGIKIYTNGNFYLDFGFPASITDFSRSFTVQVFPFIGAGGFYFGYLSGATATNIPTTQCGIFNPVISFGLGLQLGVGKTVDEGILKAGLYLTAVGIFQGVLAFFRPTKGLKRANGEPLTDDIYYKLQGTFGLVGHIYGEVNFAIISARVDILAYVYVSITIESYMEIPITFEAGVSVSLKVTINLGLFKIRISLSFKAMVKAAFVIGENHTQDAMWNQCVLPPAAKRRRLLDTPVTLCWQPVTPDTGTTYLLDLYFIPQLTLSGDGTPGPQYSAMFYIDTADAGIANTVNGVKALATGTLYWCISALLTNGKTDIKLSWLNEQEVTADQLALLLCYFSNRPDNVAPFNYQNSKQYDILSFLKTFFSIKITAADPATQQDLQAAVFPALPALQLQTDYKGTKGPLVNFATQSMTGDSHYVTDITALLRMLSIDAENALTAAYYGNDCTQVSDPNYEVQPNLSMPTFMFTDFIALVAKSVLQDALDYMQDNDKTTMKAVDLVNAVITEANTSEIGGMASRFLLHGLRLPAPPDASAGAITPLYLLTGQQFPLPANLAKDEAYSVLLTKQAADTWITFNGVTGDTLTVTINNDEIQRINDMRNIVLQPSLQAGSPSAIVNYTDAPQSFTLNSPAQWHYPGEYFPGLQNPPVLWLVPANLTAVFAAHAGQALPFSIQTITPEGSTNKKGTVSQYRWGTAITITAQKITAGLAPGTPLAGNMFNLTGADDAGVILLQDLLTYIQDQQHGSDAFIDQVQLLFQPNPVDTSTGGFVSAANGAVQFAIVQANLSTETHPSMMAAKAVAATGYNTLNTPGNFVQLLWENSIVRSGGYYVYYRADDGSGLPDYLFNEDGTAMLTLVITYKTLPVESFVNSVITGDGIDTSKTSVYAQSANIITRIASIPAGTVGYSVLRNNPGEYNPAKLPPTIAEDQVYLQNQFNLLGALLPGISAYQNLLPTGPADSLDDQQIADLRAGKTLDLPEDTWNYSAVIPYYKYVQASGTDKDYPNPYAGTGTTVQMQLNWQDMFGNMPMSNVSPLTLGMALLYTDQIAAVSQWPSMSVYYQFGNPDGTPEIQLSFCFDTSRYKGDSAKDRASIDLQTYMRLYYQLGADMAMYFNCSIDGTEAAPGGSKRTIDVGRLSSELVQPIIAYLKGILAGSSVSGVPVPYTLTSAVQPSTIAAYSDTFPLTLSVTMERTAHVDPAFAQTPGVASAGTTVPPQSQGVPCGQTADTDSGYLSLTPFAQLFEAAFKDQPTKGILLKVAAGTQQAGPDNLPALWVVRMDSTGASGIRYTFDNSAVFYYAPIPLANTLLTFNAGISPYSSGKAYPSGAAVTQHFSSIDLDSWGLQFLEAADAFLSPAYAVPAFLLDNGVTLQKVLDQKQQLAEAIEGTIDYIITPGSTAKANIGNAQDKWKQLTLIALANAYRYTAAVQTPVTINSGWEGSNNQPPEAPYVPQLYGSMKGTDPSLPITDPASTEYTLSTAKVPLGNGPSWLTYMFEARDMAASRSFSFKQMRYNVSHIERDIHTVPGITGYLASSWLTFIIPLDPLMGDIGPVDIPVPLRAYPTPPSILSQASEYPVNDGAVPPITIPQVRTWNYRYTYQNLSAAQDTIHTQVQFNVPLSNVAARRKALDDTPTLDQALAQFMAVYDAIHADFLTYLLPLTAQDVQDNNSTAQAANNAVQAFLTIVSGVATAWSNWNQVNPRKAVKRSNAARQLPLADVTLSYIITESAQTDTERLLVTVIADAGNPLAMMPAVDIDGYTAEAVSGADNTYVYKNKDGDYLLFADRNTEPDRTVRMTPLDILQLQNSWAGASVIRNQYLLQDRDGQWLPTNPRFIYQTPWIRFYDRLIPLLSSNQAVDVSTINSNIFPAPQVRTMLDNITQLFAALMQDVSADLLIKFHAEYQYTMANAAFNVQLPVLLLPSATVTAKDHGAAMAAIIAGALDLWLKGHDPESNAGQFTFALTVFSDDNSRPVLQVPLYLLLSNLSD</sequence>
<dbReference type="OrthoDB" id="8248741at2"/>
<evidence type="ECO:0000313" key="1">
    <source>
        <dbReference type="EMBL" id="RPE05733.1"/>
    </source>
</evidence>
<accession>A0A3N4PAS4</accession>